<comment type="similarity">
    <text evidence="1">Belongs to the TUB family.</text>
</comment>
<feature type="region of interest" description="Disordered" evidence="2">
    <location>
        <begin position="911"/>
        <end position="985"/>
    </location>
</feature>
<feature type="compositionally biased region" description="Polar residues" evidence="2">
    <location>
        <begin position="971"/>
        <end position="985"/>
    </location>
</feature>
<feature type="region of interest" description="Disordered" evidence="2">
    <location>
        <begin position="354"/>
        <end position="387"/>
    </location>
</feature>
<dbReference type="InterPro" id="IPR000007">
    <property type="entry name" value="Tubby_C"/>
</dbReference>
<evidence type="ECO:0000259" key="3">
    <source>
        <dbReference type="PROSITE" id="PS50181"/>
    </source>
</evidence>
<evidence type="ECO:0000313" key="5">
    <source>
        <dbReference type="Proteomes" id="UP001516023"/>
    </source>
</evidence>
<feature type="compositionally biased region" description="Basic residues" evidence="2">
    <location>
        <begin position="369"/>
        <end position="381"/>
    </location>
</feature>
<feature type="domain" description="F-box" evidence="3">
    <location>
        <begin position="182"/>
        <end position="226"/>
    </location>
</feature>
<dbReference type="PROSITE" id="PS50181">
    <property type="entry name" value="FBOX"/>
    <property type="match status" value="1"/>
</dbReference>
<dbReference type="EMBL" id="JABMIG020000020">
    <property type="protein sequence ID" value="KAL3802333.1"/>
    <property type="molecule type" value="Genomic_DNA"/>
</dbReference>
<protein>
    <recommendedName>
        <fullName evidence="3">F-box domain-containing protein</fullName>
    </recommendedName>
</protein>
<accession>A0ABD3QQA8</accession>
<sequence>MTFQPENENSNELTLPMRCSTVILGITRHLSAAPETMVNHEETLSNTEVDSFHKSNNADADAIKASNAAMPQSPPPPAIAPTFPTGHTSRYDSDLDDVSVGLSSDDEDDDGRESSQDSTGWNSSMMNSSMMNSWISDGDEGAAGRGGPRFVPPLSVDDDDADTAAGEEAESVKAVSIRPSSTLYLTSLPTDALHRLSLFLTAQELASLGKTSKKMGGKCAEVWRRVRMHAARCLGEVMLAWSTGEHADARELAALYLQNGVPIYPAPHGHAYHTIAWRMGIEVTNMQDDETSSDTTGDPVENTGSTVLDPFYTSRFVPNEEERTMFNHHSRPYLTYVEEKSLFWKGKKGIPIEEANNAFSHPPSSSPTMRRRPSSARGRRRTTLDGVPHGTATAVRHALRRRDAGRHVDRPLRAMRRSSFASATPTFNAIAATSSPTVNTEKSDPKMTLRIHRHLADQHLFNLPSIQEENGNMHVGSMNLNADFFHPNIENSLRQRQQYVQLRRNHEWMGDETSMDETMRREATQENVLDGLLNANLPWDNRGLDDEVGNTDRMVDWDLAGDLGLMNPYRAAVRAVANSSSDSMHYHPPSSVLHASPASDVALQMYSLSSPNIRFDTHDNTNDTLTKVRVRFAHYQRKLELCLTSSSVQDFDDCLLDWWDEILPTSAGIHFYNRQSPVPRMSRLQSFLTTPCPKAIGVVQCEIERVKISSKKKLFPTYEYRLFIRDVKNDNPHNLPRIPPRKDSVLLVAKNKLRREKRSKNGHATAGPSPSESTSSKRGVTNYYMCLPQQRDVDLHYRSTNKSSELAPGEKSGLAVSPVAAASSTPVTVGRVQGNFIGTEFQIFSPAPTKVTKAEGRVSDLASSSDDGTDGDPPVVPAATRRRASVDTPNPRHIHLSGNGLVRMARRASLTMTRRPSISARRPSMSRFRRQSMDPAEGEEELKNKASRRLSWTGNLPGGAKKSNRTKRSAIANSESEGHSPTSICSSVDEEECGAITYTANLLGNRPRIMDVCVPKIMEDGSRSHAWRKVADTDADDGEVNSNNRMLTRFKAIQHEREQSDAEALDDSEGISHSDIDDHGLMILQNRPPWWNVEIGAFVLNFGGRVSVASVKNFQLCERTNQDQIMLQFGRIQGRHSFTMDLQYPLTPMQAFAIAISSLQSKISFG</sequence>
<dbReference type="Gene3D" id="3.20.90.10">
    <property type="entry name" value="Tubby Protein, Chain A"/>
    <property type="match status" value="1"/>
</dbReference>
<dbReference type="InterPro" id="IPR001810">
    <property type="entry name" value="F-box_dom"/>
</dbReference>
<name>A0ABD3QQA8_9STRA</name>
<comment type="caution">
    <text evidence="4">The sequence shown here is derived from an EMBL/GenBank/DDBJ whole genome shotgun (WGS) entry which is preliminary data.</text>
</comment>
<feature type="region of interest" description="Disordered" evidence="2">
    <location>
        <begin position="856"/>
        <end position="896"/>
    </location>
</feature>
<evidence type="ECO:0000313" key="4">
    <source>
        <dbReference type="EMBL" id="KAL3802333.1"/>
    </source>
</evidence>
<organism evidence="4 5">
    <name type="scientific">Cyclotella cryptica</name>
    <dbReference type="NCBI Taxonomy" id="29204"/>
    <lineage>
        <taxon>Eukaryota</taxon>
        <taxon>Sar</taxon>
        <taxon>Stramenopiles</taxon>
        <taxon>Ochrophyta</taxon>
        <taxon>Bacillariophyta</taxon>
        <taxon>Coscinodiscophyceae</taxon>
        <taxon>Thalassiosirophycidae</taxon>
        <taxon>Stephanodiscales</taxon>
        <taxon>Stephanodiscaceae</taxon>
        <taxon>Cyclotella</taxon>
    </lineage>
</organism>
<dbReference type="InterPro" id="IPR025659">
    <property type="entry name" value="Tubby-like_C"/>
</dbReference>
<dbReference type="AlphaFoldDB" id="A0ABD3QQA8"/>
<dbReference type="Pfam" id="PF01167">
    <property type="entry name" value="Tub"/>
    <property type="match status" value="1"/>
</dbReference>
<evidence type="ECO:0000256" key="1">
    <source>
        <dbReference type="ARBA" id="ARBA00007129"/>
    </source>
</evidence>
<keyword evidence="5" id="KW-1185">Reference proteome</keyword>
<dbReference type="PANTHER" id="PTHR16517">
    <property type="entry name" value="TUBBY-RELATED"/>
    <property type="match status" value="1"/>
</dbReference>
<dbReference type="SUPFAM" id="SSF54518">
    <property type="entry name" value="Tubby C-terminal domain-like"/>
    <property type="match status" value="1"/>
</dbReference>
<feature type="region of interest" description="Disordered" evidence="2">
    <location>
        <begin position="67"/>
        <end position="168"/>
    </location>
</feature>
<gene>
    <name evidence="4" type="ORF">HJC23_007158</name>
</gene>
<reference evidence="4 5" key="1">
    <citation type="journal article" date="2020" name="G3 (Bethesda)">
        <title>Improved Reference Genome for Cyclotella cryptica CCMP332, a Model for Cell Wall Morphogenesis, Salinity Adaptation, and Lipid Production in Diatoms (Bacillariophyta).</title>
        <authorList>
            <person name="Roberts W.R."/>
            <person name="Downey K.M."/>
            <person name="Ruck E.C."/>
            <person name="Traller J.C."/>
            <person name="Alverson A.J."/>
        </authorList>
    </citation>
    <scope>NUCLEOTIDE SEQUENCE [LARGE SCALE GENOMIC DNA]</scope>
    <source>
        <strain evidence="4 5">CCMP332</strain>
    </source>
</reference>
<feature type="compositionally biased region" description="Polar residues" evidence="2">
    <location>
        <begin position="768"/>
        <end position="779"/>
    </location>
</feature>
<feature type="compositionally biased region" description="Acidic residues" evidence="2">
    <location>
        <begin position="156"/>
        <end position="168"/>
    </location>
</feature>
<feature type="compositionally biased region" description="Low complexity" evidence="2">
    <location>
        <begin position="116"/>
        <end position="133"/>
    </location>
</feature>
<dbReference type="Proteomes" id="UP001516023">
    <property type="component" value="Unassembled WGS sequence"/>
</dbReference>
<dbReference type="PANTHER" id="PTHR16517:SF7">
    <property type="entry name" value="PROTEIN KING TUBBY"/>
    <property type="match status" value="1"/>
</dbReference>
<proteinExistence type="inferred from homology"/>
<evidence type="ECO:0000256" key="2">
    <source>
        <dbReference type="SAM" id="MobiDB-lite"/>
    </source>
</evidence>
<feature type="region of interest" description="Disordered" evidence="2">
    <location>
        <begin position="753"/>
        <end position="779"/>
    </location>
</feature>